<dbReference type="Proteomes" id="UP001314263">
    <property type="component" value="Unassembled WGS sequence"/>
</dbReference>
<evidence type="ECO:0008006" key="11">
    <source>
        <dbReference type="Google" id="ProtNLM"/>
    </source>
</evidence>
<dbReference type="Pfam" id="PF16837">
    <property type="entry name" value="SF3A3"/>
    <property type="match status" value="1"/>
</dbReference>
<accession>A0AAV1HZH2</accession>
<evidence type="ECO:0000256" key="1">
    <source>
        <dbReference type="ARBA" id="ARBA00004123"/>
    </source>
</evidence>
<evidence type="ECO:0000259" key="5">
    <source>
        <dbReference type="Pfam" id="PF11931"/>
    </source>
</evidence>
<dbReference type="EMBL" id="CAUYUE010000003">
    <property type="protein sequence ID" value="CAK0753378.1"/>
    <property type="molecule type" value="Genomic_DNA"/>
</dbReference>
<evidence type="ECO:0000313" key="10">
    <source>
        <dbReference type="Proteomes" id="UP001314263"/>
    </source>
</evidence>
<feature type="domain" description="SF3A3" evidence="8">
    <location>
        <begin position="123"/>
        <end position="172"/>
    </location>
</feature>
<keyword evidence="3" id="KW-0508">mRNA splicing</keyword>
<evidence type="ECO:0000256" key="2">
    <source>
        <dbReference type="ARBA" id="ARBA00022664"/>
    </source>
</evidence>
<reference evidence="9 10" key="1">
    <citation type="submission" date="2023-10" db="EMBL/GenBank/DDBJ databases">
        <authorList>
            <person name="Maclean D."/>
            <person name="Macfadyen A."/>
        </authorList>
    </citation>
    <scope>NUCLEOTIDE SEQUENCE [LARGE SCALE GENOMIC DNA]</scope>
</reference>
<gene>
    <name evidence="9" type="ORF">CVIRNUC_002216</name>
</gene>
<comment type="subcellular location">
    <subcellularLocation>
        <location evidence="1">Nucleus</location>
    </subcellularLocation>
</comment>
<evidence type="ECO:0000259" key="6">
    <source>
        <dbReference type="Pfam" id="PF12108"/>
    </source>
</evidence>
<dbReference type="InterPro" id="IPR021966">
    <property type="entry name" value="SF3a60_bindingd"/>
</dbReference>
<feature type="domain" description="Splicing factor SF3a60 binding" evidence="6">
    <location>
        <begin position="84"/>
        <end position="102"/>
    </location>
</feature>
<dbReference type="Pfam" id="PF13297">
    <property type="entry name" value="SDE2_2C"/>
    <property type="match status" value="1"/>
</dbReference>
<dbReference type="InterPro" id="IPR025086">
    <property type="entry name" value="SDE2/SF3A3_SAP"/>
</dbReference>
<dbReference type="InterPro" id="IPR031774">
    <property type="entry name" value="SF3A3_dom"/>
</dbReference>
<keyword evidence="4" id="KW-0539">Nucleus</keyword>
<dbReference type="GO" id="GO:0003723">
    <property type="term" value="F:RNA binding"/>
    <property type="evidence" value="ECO:0007669"/>
    <property type="project" value="InterPro"/>
</dbReference>
<dbReference type="AlphaFoldDB" id="A0AAV1HZH2"/>
<proteinExistence type="predicted"/>
<comment type="caution">
    <text evidence="9">The sequence shown here is derived from an EMBL/GenBank/DDBJ whole genome shotgun (WGS) entry which is preliminary data.</text>
</comment>
<evidence type="ECO:0000256" key="4">
    <source>
        <dbReference type="ARBA" id="ARBA00023242"/>
    </source>
</evidence>
<keyword evidence="10" id="KW-1185">Reference proteome</keyword>
<dbReference type="GO" id="GO:0005681">
    <property type="term" value="C:spliceosomal complex"/>
    <property type="evidence" value="ECO:0007669"/>
    <property type="project" value="InterPro"/>
</dbReference>
<feature type="domain" description="SDE2/SF3A3 SAP" evidence="7">
    <location>
        <begin position="218"/>
        <end position="297"/>
    </location>
</feature>
<dbReference type="Pfam" id="PF12108">
    <property type="entry name" value="SF3a60_bindingd"/>
    <property type="match status" value="1"/>
</dbReference>
<sequence>MAATLLEQTRAAHEECERLERIIVKDFDQDVKGHREKLAQGQRVRRRLDELQALSTKLERIYADEDGARKEEIALLKGLDEHGFSAFYERMKEVREYHRRYPYLEVAEAPNEDEALKEVVEMSFSGDEVGGRYLDVHEHFHQYVNAKFGKQLDYLEYLTSFWEVSDISRQHRLSESYRDYLKGLLGYLESFYNRTQPLASLSKVYAKLADFEDKFEAGEVPGWSDKGALNVDGLSNGIDMTAFATVEEVEALGPEAIKESLAGLGLKTGGTLRQRAERLFLTRDTPLAELDRRHFVKGAAPAALLSPEERARQHAAALEVALLEAKVRVWSEVYSSVIEDTKGYVEKKQASTYEELVAEQEQKAEEDAAALDSDEEDEFVYNPLKLPMGWDGKPIPYWLYKLHGLNQQFTCEICGGAEYWGRRAFERHFKEWRHQNGMRALGIPNNKNFFEVTQISDARELWTSIQERELGGFKADVEEEFEDKEGNVYDRRTYEDLKRQGIL</sequence>
<dbReference type="InterPro" id="IPR024598">
    <property type="entry name" value="SF3a60/Prp9_C"/>
</dbReference>
<dbReference type="Pfam" id="PF11931">
    <property type="entry name" value="SF3a60_Prp9_C"/>
    <property type="match status" value="1"/>
</dbReference>
<organism evidence="9 10">
    <name type="scientific">Coccomyxa viridis</name>
    <dbReference type="NCBI Taxonomy" id="1274662"/>
    <lineage>
        <taxon>Eukaryota</taxon>
        <taxon>Viridiplantae</taxon>
        <taxon>Chlorophyta</taxon>
        <taxon>core chlorophytes</taxon>
        <taxon>Trebouxiophyceae</taxon>
        <taxon>Trebouxiophyceae incertae sedis</taxon>
        <taxon>Coccomyxaceae</taxon>
        <taxon>Coccomyxa</taxon>
    </lineage>
</organism>
<keyword evidence="2" id="KW-0507">mRNA processing</keyword>
<dbReference type="PANTHER" id="PTHR12786:SF2">
    <property type="entry name" value="SPLICING FACTOR 3A SUBUNIT 3"/>
    <property type="match status" value="1"/>
</dbReference>
<evidence type="ECO:0000256" key="3">
    <source>
        <dbReference type="ARBA" id="ARBA00023187"/>
    </source>
</evidence>
<feature type="domain" description="Splicing factor SF3a60 /Prp9 subunit C-terminal" evidence="5">
    <location>
        <begin position="385"/>
        <end position="503"/>
    </location>
</feature>
<dbReference type="GO" id="GO:0000398">
    <property type="term" value="P:mRNA splicing, via spliceosome"/>
    <property type="evidence" value="ECO:0007669"/>
    <property type="project" value="InterPro"/>
</dbReference>
<evidence type="ECO:0000259" key="8">
    <source>
        <dbReference type="Pfam" id="PF16837"/>
    </source>
</evidence>
<dbReference type="PANTHER" id="PTHR12786">
    <property type="entry name" value="SPLICING FACTOR SF3A-RELATED"/>
    <property type="match status" value="1"/>
</dbReference>
<name>A0AAV1HZH2_9CHLO</name>
<protein>
    <recommendedName>
        <fullName evidence="11">Splicing factor 3A subunit 3</fullName>
    </recommendedName>
</protein>
<dbReference type="InterPro" id="IPR051421">
    <property type="entry name" value="RNA_Proc_DNA_Dmg_Regulator"/>
</dbReference>
<evidence type="ECO:0000259" key="7">
    <source>
        <dbReference type="Pfam" id="PF13297"/>
    </source>
</evidence>
<evidence type="ECO:0000313" key="9">
    <source>
        <dbReference type="EMBL" id="CAK0753378.1"/>
    </source>
</evidence>